<organism evidence="2">
    <name type="scientific">marine metagenome</name>
    <dbReference type="NCBI Taxonomy" id="408172"/>
    <lineage>
        <taxon>unclassified sequences</taxon>
        <taxon>metagenomes</taxon>
        <taxon>ecological metagenomes</taxon>
    </lineage>
</organism>
<dbReference type="AlphaFoldDB" id="A0A382UW41"/>
<reference evidence="2" key="1">
    <citation type="submission" date="2018-05" db="EMBL/GenBank/DDBJ databases">
        <authorList>
            <person name="Lanie J.A."/>
            <person name="Ng W.-L."/>
            <person name="Kazmierczak K.M."/>
            <person name="Andrzejewski T.M."/>
            <person name="Davidsen T.M."/>
            <person name="Wayne K.J."/>
            <person name="Tettelin H."/>
            <person name="Glass J.I."/>
            <person name="Rusch D."/>
            <person name="Podicherti R."/>
            <person name="Tsui H.-C.T."/>
            <person name="Winkler M.E."/>
        </authorList>
    </citation>
    <scope>NUCLEOTIDE SEQUENCE</scope>
</reference>
<name>A0A382UW41_9ZZZZ</name>
<dbReference type="EMBL" id="UINC01147194">
    <property type="protein sequence ID" value="SVD38367.1"/>
    <property type="molecule type" value="Genomic_DNA"/>
</dbReference>
<feature type="region of interest" description="Disordered" evidence="1">
    <location>
        <begin position="1"/>
        <end position="25"/>
    </location>
</feature>
<evidence type="ECO:0000256" key="1">
    <source>
        <dbReference type="SAM" id="MobiDB-lite"/>
    </source>
</evidence>
<proteinExistence type="predicted"/>
<gene>
    <name evidence="2" type="ORF">METZ01_LOCUS391221</name>
</gene>
<accession>A0A382UW41</accession>
<evidence type="ECO:0000313" key="2">
    <source>
        <dbReference type="EMBL" id="SVD38367.1"/>
    </source>
</evidence>
<protein>
    <submittedName>
        <fullName evidence="2">Uncharacterized protein</fullName>
    </submittedName>
</protein>
<sequence length="50" mass="5563">MLTIDTQNGKTKRRQESQFEGAPGGPLLRFGHVNIPIVASGKFLQRLAKR</sequence>